<evidence type="ECO:0000313" key="3">
    <source>
        <dbReference type="EMBL" id="GBL95517.1"/>
    </source>
</evidence>
<dbReference type="AlphaFoldDB" id="A0A4Y2BVQ4"/>
<keyword evidence="1" id="KW-0812">Transmembrane</keyword>
<evidence type="ECO:0000313" key="5">
    <source>
        <dbReference type="EMBL" id="GBL95545.1"/>
    </source>
</evidence>
<protein>
    <submittedName>
        <fullName evidence="5">Uncharacterized protein</fullName>
    </submittedName>
</protein>
<accession>A0A4Y2BVQ4</accession>
<dbReference type="EMBL" id="BGPR01084461">
    <property type="protein sequence ID" value="GBL95512.1"/>
    <property type="molecule type" value="Genomic_DNA"/>
</dbReference>
<dbReference type="EMBL" id="BGPR01084462">
    <property type="protein sequence ID" value="GBL95517.1"/>
    <property type="molecule type" value="Genomic_DNA"/>
</dbReference>
<evidence type="ECO:0000313" key="4">
    <source>
        <dbReference type="EMBL" id="GBL95527.1"/>
    </source>
</evidence>
<name>A0A4Y2BVQ4_ARAVE</name>
<organism evidence="5 6">
    <name type="scientific">Araneus ventricosus</name>
    <name type="common">Orbweaver spider</name>
    <name type="synonym">Epeira ventricosa</name>
    <dbReference type="NCBI Taxonomy" id="182803"/>
    <lineage>
        <taxon>Eukaryota</taxon>
        <taxon>Metazoa</taxon>
        <taxon>Ecdysozoa</taxon>
        <taxon>Arthropoda</taxon>
        <taxon>Chelicerata</taxon>
        <taxon>Arachnida</taxon>
        <taxon>Araneae</taxon>
        <taxon>Araneomorphae</taxon>
        <taxon>Entelegynae</taxon>
        <taxon>Araneoidea</taxon>
        <taxon>Araneidae</taxon>
        <taxon>Araneus</taxon>
    </lineage>
</organism>
<evidence type="ECO:0000313" key="2">
    <source>
        <dbReference type="EMBL" id="GBL95512.1"/>
    </source>
</evidence>
<keyword evidence="1" id="KW-0472">Membrane</keyword>
<keyword evidence="1" id="KW-1133">Transmembrane helix</keyword>
<evidence type="ECO:0000313" key="6">
    <source>
        <dbReference type="Proteomes" id="UP000499080"/>
    </source>
</evidence>
<comment type="caution">
    <text evidence="5">The sequence shown here is derived from an EMBL/GenBank/DDBJ whole genome shotgun (WGS) entry which is preliminary data.</text>
</comment>
<reference evidence="5 6" key="1">
    <citation type="journal article" date="2019" name="Sci. Rep.">
        <title>Orb-weaving spider Araneus ventricosus genome elucidates the spidroin gene catalogue.</title>
        <authorList>
            <person name="Kono N."/>
            <person name="Nakamura H."/>
            <person name="Ohtoshi R."/>
            <person name="Moran D.A.P."/>
            <person name="Shinohara A."/>
            <person name="Yoshida Y."/>
            <person name="Fujiwara M."/>
            <person name="Mori M."/>
            <person name="Tomita M."/>
            <person name="Arakawa K."/>
        </authorList>
    </citation>
    <scope>NUCLEOTIDE SEQUENCE [LARGE SCALE GENOMIC DNA]</scope>
</reference>
<proteinExistence type="predicted"/>
<evidence type="ECO:0000256" key="1">
    <source>
        <dbReference type="SAM" id="Phobius"/>
    </source>
</evidence>
<feature type="transmembrane region" description="Helical" evidence="1">
    <location>
        <begin position="30"/>
        <end position="49"/>
    </location>
</feature>
<keyword evidence="6" id="KW-1185">Reference proteome</keyword>
<dbReference type="EMBL" id="BGPR01084464">
    <property type="protein sequence ID" value="GBL95527.1"/>
    <property type="molecule type" value="Genomic_DNA"/>
</dbReference>
<gene>
    <name evidence="5" type="ORF">AVEN_145065_1</name>
    <name evidence="2" type="ORF">AVEN_249454_1</name>
    <name evidence="3" type="ORF">AVEN_250848_1</name>
    <name evidence="4" type="ORF">AVEN_269817_1</name>
</gene>
<dbReference type="Proteomes" id="UP000499080">
    <property type="component" value="Unassembled WGS sequence"/>
</dbReference>
<dbReference type="EMBL" id="BGPR01084469">
    <property type="protein sequence ID" value="GBL95545.1"/>
    <property type="molecule type" value="Genomic_DNA"/>
</dbReference>
<sequence length="175" mass="19669">MLNHSCLAFVPTVAVMQFCSDEQSERTASILAIGVQSLLMIPFLIDFLYSMLMYVNQQKCERTINETTYWVACGTIKCKPLVAHAADGTFKCEPPVVHAAHWYIPMRGTGGTRRPMGPQLVRAGVNVLKNKLQGKKIGVTEKLIFKDYDFIHSFSMSDDKTLSIHVMSQPLDKRN</sequence>